<proteinExistence type="predicted"/>
<dbReference type="Proteomes" id="UP000008838">
    <property type="component" value="Chromosome"/>
</dbReference>
<dbReference type="KEGG" id="krh:KRH_15190"/>
<sequence>MAGNDDAAVPVRRSPHRAHRARRVAVRRSPRAGLGTLRWCGAPQSAGRGARERLM</sequence>
<feature type="compositionally biased region" description="Basic residues" evidence="1">
    <location>
        <begin position="13"/>
        <end position="29"/>
    </location>
</feature>
<protein>
    <submittedName>
        <fullName evidence="2">Uncharacterized protein</fullName>
    </submittedName>
</protein>
<organism evidence="2 3">
    <name type="scientific">Kocuria rhizophila (strain ATCC 9341 / DSM 348 / NBRC 103217 / DC2201)</name>
    <dbReference type="NCBI Taxonomy" id="378753"/>
    <lineage>
        <taxon>Bacteria</taxon>
        <taxon>Bacillati</taxon>
        <taxon>Actinomycetota</taxon>
        <taxon>Actinomycetes</taxon>
        <taxon>Micrococcales</taxon>
        <taxon>Micrococcaceae</taxon>
        <taxon>Kocuria</taxon>
    </lineage>
</organism>
<evidence type="ECO:0000313" key="2">
    <source>
        <dbReference type="EMBL" id="BAG29866.1"/>
    </source>
</evidence>
<dbReference type="HOGENOM" id="CLU_3026351_0_0_11"/>
<dbReference type="EMBL" id="AP009152">
    <property type="protein sequence ID" value="BAG29866.1"/>
    <property type="molecule type" value="Genomic_DNA"/>
</dbReference>
<evidence type="ECO:0000256" key="1">
    <source>
        <dbReference type="SAM" id="MobiDB-lite"/>
    </source>
</evidence>
<feature type="region of interest" description="Disordered" evidence="1">
    <location>
        <begin position="1"/>
        <end position="29"/>
    </location>
</feature>
<reference evidence="2 3" key="1">
    <citation type="journal article" date="2008" name="J. Bacteriol.">
        <title>Complete genome sequence of the soil actinomycete Kocuria rhizophila.</title>
        <authorList>
            <person name="Takarada H."/>
            <person name="Sekine M."/>
            <person name="Kosugi H."/>
            <person name="Matsuo Y."/>
            <person name="Fujisawa T."/>
            <person name="Omata S."/>
            <person name="Kishi E."/>
            <person name="Shimizu A."/>
            <person name="Tsukatani N."/>
            <person name="Tanikawa S."/>
            <person name="Fujita N."/>
            <person name="Harayama S."/>
        </authorList>
    </citation>
    <scope>NUCLEOTIDE SEQUENCE [LARGE SCALE GENOMIC DNA]</scope>
    <source>
        <strain evidence="3">ATCC 9341 / DSM 348 / NBRC 103217 / DC2201</strain>
    </source>
</reference>
<dbReference type="STRING" id="378753.KRH_15190"/>
<dbReference type="AlphaFoldDB" id="B2GK21"/>
<accession>B2GK21</accession>
<name>B2GK21_KOCRD</name>
<gene>
    <name evidence="2" type="ordered locus">KRH_15190</name>
</gene>
<evidence type="ECO:0000313" key="3">
    <source>
        <dbReference type="Proteomes" id="UP000008838"/>
    </source>
</evidence>
<keyword evidence="3" id="KW-1185">Reference proteome</keyword>